<accession>A0A934RWZ1</accession>
<feature type="domain" description="Core-binding (CB)" evidence="7">
    <location>
        <begin position="145"/>
        <end position="224"/>
    </location>
</feature>
<keyword evidence="3 5" id="KW-0238">DNA-binding</keyword>
<dbReference type="InterPro" id="IPR011010">
    <property type="entry name" value="DNA_brk_join_enz"/>
</dbReference>
<dbReference type="GO" id="GO:0006310">
    <property type="term" value="P:DNA recombination"/>
    <property type="evidence" value="ECO:0007669"/>
    <property type="project" value="UniProtKB-KW"/>
</dbReference>
<evidence type="ECO:0000256" key="4">
    <source>
        <dbReference type="ARBA" id="ARBA00023172"/>
    </source>
</evidence>
<reference evidence="8" key="1">
    <citation type="submission" date="2021-01" db="EMBL/GenBank/DDBJ databases">
        <title>Modified the classification status of verrucomicrobia.</title>
        <authorList>
            <person name="Feng X."/>
        </authorList>
    </citation>
    <scope>NUCLEOTIDE SEQUENCE</scope>
    <source>
        <strain evidence="8">KCTC 12986</strain>
    </source>
</reference>
<evidence type="ECO:0000256" key="1">
    <source>
        <dbReference type="ARBA" id="ARBA00008857"/>
    </source>
</evidence>
<dbReference type="InterPro" id="IPR044068">
    <property type="entry name" value="CB"/>
</dbReference>
<organism evidence="8 9">
    <name type="scientific">Roseibacillus ishigakijimensis</name>
    <dbReference type="NCBI Taxonomy" id="454146"/>
    <lineage>
        <taxon>Bacteria</taxon>
        <taxon>Pseudomonadati</taxon>
        <taxon>Verrucomicrobiota</taxon>
        <taxon>Verrucomicrobiia</taxon>
        <taxon>Verrucomicrobiales</taxon>
        <taxon>Verrucomicrobiaceae</taxon>
        <taxon>Roseibacillus</taxon>
    </lineage>
</organism>
<evidence type="ECO:0000313" key="8">
    <source>
        <dbReference type="EMBL" id="MBK1835680.1"/>
    </source>
</evidence>
<dbReference type="RefSeq" id="WP_200393116.1">
    <property type="nucleotide sequence ID" value="NZ_JAENIO010000082.1"/>
</dbReference>
<dbReference type="PROSITE" id="PS51900">
    <property type="entry name" value="CB"/>
    <property type="match status" value="1"/>
</dbReference>
<dbReference type="PROSITE" id="PS51898">
    <property type="entry name" value="TYR_RECOMBINASE"/>
    <property type="match status" value="1"/>
</dbReference>
<evidence type="ECO:0000256" key="5">
    <source>
        <dbReference type="PROSITE-ProRule" id="PRU01248"/>
    </source>
</evidence>
<dbReference type="InterPro" id="IPR050090">
    <property type="entry name" value="Tyrosine_recombinase_XerCD"/>
</dbReference>
<dbReference type="Pfam" id="PF00589">
    <property type="entry name" value="Phage_integrase"/>
    <property type="match status" value="1"/>
</dbReference>
<dbReference type="SUPFAM" id="SSF56349">
    <property type="entry name" value="DNA breaking-rejoining enzymes"/>
    <property type="match status" value="1"/>
</dbReference>
<dbReference type="InterPro" id="IPR013762">
    <property type="entry name" value="Integrase-like_cat_sf"/>
</dbReference>
<protein>
    <submittedName>
        <fullName evidence="8">Tyrosine-type recombinase/integrase</fullName>
    </submittedName>
</protein>
<dbReference type="GO" id="GO:0003677">
    <property type="term" value="F:DNA binding"/>
    <property type="evidence" value="ECO:0007669"/>
    <property type="project" value="UniProtKB-UniRule"/>
</dbReference>
<dbReference type="EMBL" id="JAENIO010000082">
    <property type="protein sequence ID" value="MBK1835680.1"/>
    <property type="molecule type" value="Genomic_DNA"/>
</dbReference>
<dbReference type="Gene3D" id="1.10.150.130">
    <property type="match status" value="1"/>
</dbReference>
<dbReference type="AlphaFoldDB" id="A0A934RWZ1"/>
<keyword evidence="2" id="KW-0229">DNA integration</keyword>
<evidence type="ECO:0000313" key="9">
    <source>
        <dbReference type="Proteomes" id="UP000604083"/>
    </source>
</evidence>
<proteinExistence type="inferred from homology"/>
<evidence type="ECO:0000256" key="3">
    <source>
        <dbReference type="ARBA" id="ARBA00023125"/>
    </source>
</evidence>
<keyword evidence="9" id="KW-1185">Reference proteome</keyword>
<dbReference type="Gene3D" id="1.10.443.10">
    <property type="entry name" value="Intergrase catalytic core"/>
    <property type="match status" value="1"/>
</dbReference>
<dbReference type="Proteomes" id="UP000604083">
    <property type="component" value="Unassembled WGS sequence"/>
</dbReference>
<keyword evidence="4" id="KW-0233">DNA recombination</keyword>
<comment type="caution">
    <text evidence="8">The sequence shown here is derived from an EMBL/GenBank/DDBJ whole genome shotgun (WGS) entry which is preliminary data.</text>
</comment>
<dbReference type="InterPro" id="IPR010998">
    <property type="entry name" value="Integrase_recombinase_N"/>
</dbReference>
<name>A0A934RWZ1_9BACT</name>
<dbReference type="InterPro" id="IPR002104">
    <property type="entry name" value="Integrase_catalytic"/>
</dbReference>
<evidence type="ECO:0000259" key="6">
    <source>
        <dbReference type="PROSITE" id="PS51898"/>
    </source>
</evidence>
<dbReference type="PANTHER" id="PTHR30349:SF64">
    <property type="entry name" value="PROPHAGE INTEGRASE INTD-RELATED"/>
    <property type="match status" value="1"/>
</dbReference>
<dbReference type="GO" id="GO:0015074">
    <property type="term" value="P:DNA integration"/>
    <property type="evidence" value="ECO:0007669"/>
    <property type="project" value="UniProtKB-KW"/>
</dbReference>
<comment type="similarity">
    <text evidence="1">Belongs to the 'phage' integrase family.</text>
</comment>
<feature type="domain" description="Tyr recombinase" evidence="6">
    <location>
        <begin position="245"/>
        <end position="410"/>
    </location>
</feature>
<evidence type="ECO:0000256" key="2">
    <source>
        <dbReference type="ARBA" id="ARBA00022908"/>
    </source>
</evidence>
<dbReference type="PANTHER" id="PTHR30349">
    <property type="entry name" value="PHAGE INTEGRASE-RELATED"/>
    <property type="match status" value="1"/>
</dbReference>
<gene>
    <name evidence="8" type="ORF">JIN78_16570</name>
</gene>
<sequence>MPKERKTPAEKKHGVTLTKWNGHHVYRWRVSYKDGDKRKVKGFKTRSGENGAQQFFDEKAGLLSLDGTRNEDITPEEREAVIAFRRMAHKLAETGTEVSLADIVSFYRKHLDAIPAELPASDRDKLLAEAPQSFNARLSLASRSKTFNQLTDELIQRLEKSRRSAVHQRNVRQRLARFAEDYGSWLACDISAEIITDWLLDLPFSAQTQKHYGRALYSLFEYAVERKAIDANPVSLKALPEVVRDAPGIFRPDEAAALLGHAEPEIIPALAIGLFAGLRPAEVDRLDWGDIDLAEGHLRVKARPNAKEKAGRYVTISDNLAAWLRPHARKRGPVQVTAQVWRDRKEKAMKAAGVMEWPHDVLRHSFGSYHMAYHEQAAKTSHEMGHKLADTVFKHYRNAVTKADAKAFWSITPEDNHKVTQFSVA</sequence>
<evidence type="ECO:0000259" key="7">
    <source>
        <dbReference type="PROSITE" id="PS51900"/>
    </source>
</evidence>